<keyword evidence="2" id="KW-0812">Transmembrane</keyword>
<keyword evidence="2" id="KW-0472">Membrane</keyword>
<dbReference type="InterPro" id="IPR038507">
    <property type="entry name" value="YcnI-like_sf"/>
</dbReference>
<dbReference type="Proteomes" id="UP001589750">
    <property type="component" value="Unassembled WGS sequence"/>
</dbReference>
<dbReference type="Gene3D" id="2.60.40.2230">
    <property type="entry name" value="Uncharacterised protein YcnI-like PF07987, DUF1775"/>
    <property type="match status" value="1"/>
</dbReference>
<dbReference type="CDD" id="cd08545">
    <property type="entry name" value="YcnI_like"/>
    <property type="match status" value="1"/>
</dbReference>
<dbReference type="RefSeq" id="WP_140007867.1">
    <property type="nucleotide sequence ID" value="NZ_JBHMDG010000012.1"/>
</dbReference>
<gene>
    <name evidence="5" type="ORF">ACFFRI_10715</name>
</gene>
<proteinExistence type="predicted"/>
<keyword evidence="2" id="KW-1133">Transmembrane helix</keyword>
<feature type="chain" id="PRO_5046240369" evidence="3">
    <location>
        <begin position="36"/>
        <end position="254"/>
    </location>
</feature>
<feature type="signal peptide" evidence="3">
    <location>
        <begin position="1"/>
        <end position="35"/>
    </location>
</feature>
<evidence type="ECO:0000259" key="4">
    <source>
        <dbReference type="Pfam" id="PF07987"/>
    </source>
</evidence>
<evidence type="ECO:0000313" key="5">
    <source>
        <dbReference type="EMBL" id="MFB9313513.1"/>
    </source>
</evidence>
<comment type="caution">
    <text evidence="5">The sequence shown here is derived from an EMBL/GenBank/DDBJ whole genome shotgun (WGS) entry which is preliminary data.</text>
</comment>
<feature type="transmembrane region" description="Helical" evidence="2">
    <location>
        <begin position="228"/>
        <end position="248"/>
    </location>
</feature>
<feature type="domain" description="YncI copper-binding" evidence="4">
    <location>
        <begin position="36"/>
        <end position="183"/>
    </location>
</feature>
<accession>A0ABV5KBQ2</accession>
<protein>
    <submittedName>
        <fullName evidence="5">DUF1775 domain-containing protein</fullName>
    </submittedName>
</protein>
<sequence>MSSARRTPTRPLTRIAAATGAAGALTLLAAGAASAHVSVTPSDTAAGSYTLLTFSVPHGCDGSPTTKVAIQLPDGINEAAATRNPFYKLSTTTEKLAEPLVAEDGDEVTERTSTVTYTAVTPLPDGERDSFELSLQLPEDAEGKTLAFPVIQTCEKGETAWTEVAKDGQSEDDLEHPAPAVAVTAAGEGDGHGAAAATEDDKGADTAQVSAATDTEAASDDDGDGNGLAIAGLATGLAGIVVAAVALARTRRTA</sequence>
<dbReference type="EMBL" id="JBHMDG010000012">
    <property type="protein sequence ID" value="MFB9313513.1"/>
    <property type="molecule type" value="Genomic_DNA"/>
</dbReference>
<evidence type="ECO:0000256" key="3">
    <source>
        <dbReference type="SAM" id="SignalP"/>
    </source>
</evidence>
<reference evidence="5 6" key="1">
    <citation type="submission" date="2024-09" db="EMBL/GenBank/DDBJ databases">
        <authorList>
            <person name="Sun Q."/>
            <person name="Mori K."/>
        </authorList>
    </citation>
    <scope>NUCLEOTIDE SEQUENCE [LARGE SCALE GENOMIC DNA]</scope>
    <source>
        <strain evidence="5 6">JCM 9626</strain>
    </source>
</reference>
<keyword evidence="6" id="KW-1185">Reference proteome</keyword>
<name>A0ABV5KBQ2_9ACTN</name>
<dbReference type="InterPro" id="IPR012533">
    <property type="entry name" value="YcnI-copper_dom"/>
</dbReference>
<evidence type="ECO:0000313" key="6">
    <source>
        <dbReference type="Proteomes" id="UP001589750"/>
    </source>
</evidence>
<keyword evidence="3" id="KW-0732">Signal</keyword>
<organism evidence="5 6">
    <name type="scientific">Nocardioides plantarum</name>
    <dbReference type="NCBI Taxonomy" id="29299"/>
    <lineage>
        <taxon>Bacteria</taxon>
        <taxon>Bacillati</taxon>
        <taxon>Actinomycetota</taxon>
        <taxon>Actinomycetes</taxon>
        <taxon>Propionibacteriales</taxon>
        <taxon>Nocardioidaceae</taxon>
        <taxon>Nocardioides</taxon>
    </lineage>
</organism>
<evidence type="ECO:0000256" key="2">
    <source>
        <dbReference type="SAM" id="Phobius"/>
    </source>
</evidence>
<dbReference type="Pfam" id="PF07987">
    <property type="entry name" value="DUF1775"/>
    <property type="match status" value="1"/>
</dbReference>
<feature type="region of interest" description="Disordered" evidence="1">
    <location>
        <begin position="189"/>
        <end position="224"/>
    </location>
</feature>
<evidence type="ECO:0000256" key="1">
    <source>
        <dbReference type="SAM" id="MobiDB-lite"/>
    </source>
</evidence>